<evidence type="ECO:0000256" key="3">
    <source>
        <dbReference type="ARBA" id="ARBA00022692"/>
    </source>
</evidence>
<feature type="transmembrane region" description="Helical" evidence="6">
    <location>
        <begin position="112"/>
        <end position="131"/>
    </location>
</feature>
<dbReference type="PANTHER" id="PTHR38459:SF5">
    <property type="entry name" value="CELL WALL TEICHOIC ACID GLYCOSYLATION PROTEIN GTCA"/>
    <property type="match status" value="1"/>
</dbReference>
<keyword evidence="3 6" id="KW-0812">Transmembrane</keyword>
<name>A0A9D2PP98_9FIRM</name>
<dbReference type="GO" id="GO:0000271">
    <property type="term" value="P:polysaccharide biosynthetic process"/>
    <property type="evidence" value="ECO:0007669"/>
    <property type="project" value="InterPro"/>
</dbReference>
<dbReference type="Pfam" id="PF04138">
    <property type="entry name" value="GtrA_DPMS_TM"/>
    <property type="match status" value="1"/>
</dbReference>
<gene>
    <name evidence="8" type="ORF">H9753_09635</name>
</gene>
<keyword evidence="4 6" id="KW-1133">Transmembrane helix</keyword>
<accession>A0A9D2PP98</accession>
<protein>
    <submittedName>
        <fullName evidence="8">GtrA family protein</fullName>
    </submittedName>
</protein>
<comment type="similarity">
    <text evidence="2">Belongs to the GtrA family.</text>
</comment>
<proteinExistence type="inferred from homology"/>
<feature type="transmembrane region" description="Helical" evidence="6">
    <location>
        <begin position="84"/>
        <end position="106"/>
    </location>
</feature>
<evidence type="ECO:0000313" key="8">
    <source>
        <dbReference type="EMBL" id="HJC63859.1"/>
    </source>
</evidence>
<dbReference type="Proteomes" id="UP000823886">
    <property type="component" value="Unassembled WGS sequence"/>
</dbReference>
<evidence type="ECO:0000256" key="2">
    <source>
        <dbReference type="ARBA" id="ARBA00009399"/>
    </source>
</evidence>
<dbReference type="InterPro" id="IPR051401">
    <property type="entry name" value="GtrA_CellWall_Glycosyl"/>
</dbReference>
<reference evidence="8" key="2">
    <citation type="submission" date="2021-04" db="EMBL/GenBank/DDBJ databases">
        <authorList>
            <person name="Gilroy R."/>
        </authorList>
    </citation>
    <scope>NUCLEOTIDE SEQUENCE</scope>
    <source>
        <strain evidence="8">ChiBcec2-3848</strain>
    </source>
</reference>
<dbReference type="EMBL" id="DWVZ01000130">
    <property type="protein sequence ID" value="HJC63859.1"/>
    <property type="molecule type" value="Genomic_DNA"/>
</dbReference>
<feature type="transmembrane region" description="Helical" evidence="6">
    <location>
        <begin position="17"/>
        <end position="39"/>
    </location>
</feature>
<feature type="transmembrane region" description="Helical" evidence="6">
    <location>
        <begin position="51"/>
        <end position="72"/>
    </location>
</feature>
<evidence type="ECO:0000256" key="4">
    <source>
        <dbReference type="ARBA" id="ARBA00022989"/>
    </source>
</evidence>
<organism evidence="8 9">
    <name type="scientific">Candidatus Blautia merdavium</name>
    <dbReference type="NCBI Taxonomy" id="2838494"/>
    <lineage>
        <taxon>Bacteria</taxon>
        <taxon>Bacillati</taxon>
        <taxon>Bacillota</taxon>
        <taxon>Clostridia</taxon>
        <taxon>Lachnospirales</taxon>
        <taxon>Lachnospiraceae</taxon>
        <taxon>Blautia</taxon>
    </lineage>
</organism>
<evidence type="ECO:0000256" key="6">
    <source>
        <dbReference type="SAM" id="Phobius"/>
    </source>
</evidence>
<sequence>MTEKFDKRKFYKKNRKMILYLVCGGLTTAVNFAGFWVFAEVGKLSVGSASVWAWGLAVLFAYVVNRVLVFQSENDSWEALLREAAAFAGARIFSGIFEVGMMVFLADFLRFPVWWAKILIGIAVVVLNFAASKRIIFCRHGQRGGESYEKKVPC</sequence>
<comment type="subcellular location">
    <subcellularLocation>
        <location evidence="1">Membrane</location>
        <topology evidence="1">Multi-pass membrane protein</topology>
    </subcellularLocation>
</comment>
<dbReference type="GO" id="GO:0005886">
    <property type="term" value="C:plasma membrane"/>
    <property type="evidence" value="ECO:0007669"/>
    <property type="project" value="TreeGrafter"/>
</dbReference>
<reference evidence="8" key="1">
    <citation type="journal article" date="2021" name="PeerJ">
        <title>Extensive microbial diversity within the chicken gut microbiome revealed by metagenomics and culture.</title>
        <authorList>
            <person name="Gilroy R."/>
            <person name="Ravi A."/>
            <person name="Getino M."/>
            <person name="Pursley I."/>
            <person name="Horton D.L."/>
            <person name="Alikhan N.F."/>
            <person name="Baker D."/>
            <person name="Gharbi K."/>
            <person name="Hall N."/>
            <person name="Watson M."/>
            <person name="Adriaenssens E.M."/>
            <person name="Foster-Nyarko E."/>
            <person name="Jarju S."/>
            <person name="Secka A."/>
            <person name="Antonio M."/>
            <person name="Oren A."/>
            <person name="Chaudhuri R.R."/>
            <person name="La Ragione R."/>
            <person name="Hildebrand F."/>
            <person name="Pallen M.J."/>
        </authorList>
    </citation>
    <scope>NUCLEOTIDE SEQUENCE</scope>
    <source>
        <strain evidence="8">ChiBcec2-3848</strain>
    </source>
</reference>
<keyword evidence="5 6" id="KW-0472">Membrane</keyword>
<dbReference type="PANTHER" id="PTHR38459">
    <property type="entry name" value="PROPHAGE BACTOPRENOL-LINKED GLUCOSE TRANSLOCASE HOMOLOG"/>
    <property type="match status" value="1"/>
</dbReference>
<evidence type="ECO:0000313" key="9">
    <source>
        <dbReference type="Proteomes" id="UP000823886"/>
    </source>
</evidence>
<comment type="caution">
    <text evidence="8">The sequence shown here is derived from an EMBL/GenBank/DDBJ whole genome shotgun (WGS) entry which is preliminary data.</text>
</comment>
<evidence type="ECO:0000256" key="1">
    <source>
        <dbReference type="ARBA" id="ARBA00004141"/>
    </source>
</evidence>
<evidence type="ECO:0000259" key="7">
    <source>
        <dbReference type="Pfam" id="PF04138"/>
    </source>
</evidence>
<dbReference type="AlphaFoldDB" id="A0A9D2PP98"/>
<feature type="domain" description="GtrA/DPMS transmembrane" evidence="7">
    <location>
        <begin position="20"/>
        <end position="137"/>
    </location>
</feature>
<evidence type="ECO:0000256" key="5">
    <source>
        <dbReference type="ARBA" id="ARBA00023136"/>
    </source>
</evidence>
<dbReference type="InterPro" id="IPR007267">
    <property type="entry name" value="GtrA_DPMS_TM"/>
</dbReference>